<dbReference type="Proteomes" id="UP000004849">
    <property type="component" value="Unassembled WGS sequence"/>
</dbReference>
<sequence>MLSFCKVTQFYWVNGRKGIETMPKPPIFGVICIYIGSQNVYCADFKV</sequence>
<reference evidence="1 2" key="1">
    <citation type="submission" date="2008-10" db="EMBL/GenBank/DDBJ databases">
        <title>Draft genome sequence of Bacteroides dorei (DSM 17855).</title>
        <authorList>
            <person name="Sudarsanam P."/>
            <person name="Ley R."/>
            <person name="Guruge J."/>
            <person name="Turnbaugh P.J."/>
            <person name="Mahowald M."/>
            <person name="Liep D."/>
            <person name="Gordon J."/>
        </authorList>
    </citation>
    <scope>NUCLEOTIDE SEQUENCE [LARGE SCALE GENOMIC DNA]</scope>
    <source>
        <strain evidence="1 2">DSM 17855</strain>
    </source>
</reference>
<organism evidence="1 2">
    <name type="scientific">Phocaeicola dorei DSM 17855</name>
    <dbReference type="NCBI Taxonomy" id="483217"/>
    <lineage>
        <taxon>Bacteria</taxon>
        <taxon>Pseudomonadati</taxon>
        <taxon>Bacteroidota</taxon>
        <taxon>Bacteroidia</taxon>
        <taxon>Bacteroidales</taxon>
        <taxon>Bacteroidaceae</taxon>
        <taxon>Phocaeicola</taxon>
    </lineage>
</organism>
<evidence type="ECO:0000313" key="1">
    <source>
        <dbReference type="EMBL" id="EEB23234.1"/>
    </source>
</evidence>
<proteinExistence type="predicted"/>
<evidence type="ECO:0000313" key="2">
    <source>
        <dbReference type="Proteomes" id="UP000004849"/>
    </source>
</evidence>
<dbReference type="EMBL" id="ABWZ01000077">
    <property type="protein sequence ID" value="EEB23234.1"/>
    <property type="molecule type" value="Genomic_DNA"/>
</dbReference>
<reference evidence="1 2" key="2">
    <citation type="submission" date="2008-10" db="EMBL/GenBank/DDBJ databases">
        <authorList>
            <person name="Fulton L."/>
            <person name="Clifton S."/>
            <person name="Fulton B."/>
            <person name="Xu J."/>
            <person name="Minx P."/>
            <person name="Pepin K.H."/>
            <person name="Johnson M."/>
            <person name="Thiruvilangam P."/>
            <person name="Bhonagiri V."/>
            <person name="Nash W.E."/>
            <person name="Mardis E.R."/>
            <person name="Wilson R.K."/>
        </authorList>
    </citation>
    <scope>NUCLEOTIDE SEQUENCE [LARGE SCALE GENOMIC DNA]</scope>
    <source>
        <strain evidence="1 2">DSM 17855</strain>
    </source>
</reference>
<protein>
    <submittedName>
        <fullName evidence="1">Uncharacterized protein</fullName>
    </submittedName>
</protein>
<dbReference type="HOGENOM" id="CLU_3164563_0_0_10"/>
<gene>
    <name evidence="1" type="ORF">BACDOR_04340</name>
</gene>
<name>B6W443_9BACT</name>
<accession>B6W443</accession>
<dbReference type="AlphaFoldDB" id="B6W443"/>